<dbReference type="RefSeq" id="XP_021871478.1">
    <property type="nucleotide sequence ID" value="XM_022018253.1"/>
</dbReference>
<dbReference type="InterPro" id="IPR036291">
    <property type="entry name" value="NAD(P)-bd_dom_sf"/>
</dbReference>
<evidence type="ECO:0000256" key="2">
    <source>
        <dbReference type="ARBA" id="ARBA00023445"/>
    </source>
</evidence>
<keyword evidence="1" id="KW-0560">Oxidoreductase</keyword>
<dbReference type="AlphaFoldDB" id="A0A1Y1UHA7"/>
<dbReference type="SUPFAM" id="SSF51735">
    <property type="entry name" value="NAD(P)-binding Rossmann-fold domains"/>
    <property type="match status" value="1"/>
</dbReference>
<reference evidence="4 5" key="1">
    <citation type="submission" date="2017-03" db="EMBL/GenBank/DDBJ databases">
        <title>Widespread Adenine N6-methylation of Active Genes in Fungi.</title>
        <authorList>
            <consortium name="DOE Joint Genome Institute"/>
            <person name="Mondo S.J."/>
            <person name="Dannebaum R.O."/>
            <person name="Kuo R.C."/>
            <person name="Louie K.B."/>
            <person name="Bewick A.J."/>
            <person name="Labutti K."/>
            <person name="Haridas S."/>
            <person name="Kuo A."/>
            <person name="Salamov A."/>
            <person name="Ahrendt S.R."/>
            <person name="Lau R."/>
            <person name="Bowen B.P."/>
            <person name="Lipzen A."/>
            <person name="Sullivan W."/>
            <person name="Andreopoulos W.B."/>
            <person name="Clum A."/>
            <person name="Lindquist E."/>
            <person name="Daum C."/>
            <person name="Northen T.R."/>
            <person name="Ramamoorthy G."/>
            <person name="Schmitz R.J."/>
            <person name="Gryganskyi A."/>
            <person name="Culley D."/>
            <person name="Magnuson J."/>
            <person name="James T.Y."/>
            <person name="O'Malley M.A."/>
            <person name="Stajich J.E."/>
            <person name="Spatafora J.W."/>
            <person name="Visel A."/>
            <person name="Grigoriev I.V."/>
        </authorList>
    </citation>
    <scope>NUCLEOTIDE SEQUENCE [LARGE SCALE GENOMIC DNA]</scope>
    <source>
        <strain evidence="4 5">NRRL Y-17943</strain>
    </source>
</reference>
<comment type="similarity">
    <text evidence="2">Belongs to the NAD(P)-dependent epimerase/dehydratase family. Dihydroflavonol-4-reductase subfamily.</text>
</comment>
<name>A0A1Y1UHA7_9TREE</name>
<accession>A0A1Y1UHA7</accession>
<evidence type="ECO:0000256" key="1">
    <source>
        <dbReference type="ARBA" id="ARBA00023002"/>
    </source>
</evidence>
<proteinExistence type="inferred from homology"/>
<dbReference type="Gene3D" id="3.40.50.720">
    <property type="entry name" value="NAD(P)-binding Rossmann-like Domain"/>
    <property type="match status" value="1"/>
</dbReference>
<organism evidence="4 5">
    <name type="scientific">Kockovaella imperatae</name>
    <dbReference type="NCBI Taxonomy" id="4999"/>
    <lineage>
        <taxon>Eukaryota</taxon>
        <taxon>Fungi</taxon>
        <taxon>Dikarya</taxon>
        <taxon>Basidiomycota</taxon>
        <taxon>Agaricomycotina</taxon>
        <taxon>Tremellomycetes</taxon>
        <taxon>Tremellales</taxon>
        <taxon>Cuniculitremaceae</taxon>
        <taxon>Kockovaella</taxon>
    </lineage>
</organism>
<dbReference type="PANTHER" id="PTHR10366:SF562">
    <property type="entry name" value="ALDEHYDE REDUCTASE II (AFU_ORTHOLOGUE AFUA_1G11360)"/>
    <property type="match status" value="1"/>
</dbReference>
<dbReference type="STRING" id="4999.A0A1Y1UHA7"/>
<feature type="domain" description="NAD-dependent epimerase/dehydratase" evidence="3">
    <location>
        <begin position="14"/>
        <end position="267"/>
    </location>
</feature>
<keyword evidence="5" id="KW-1185">Reference proteome</keyword>
<dbReference type="OrthoDB" id="2735536at2759"/>
<dbReference type="GeneID" id="33560062"/>
<dbReference type="Pfam" id="PF01370">
    <property type="entry name" value="Epimerase"/>
    <property type="match status" value="1"/>
</dbReference>
<dbReference type="Proteomes" id="UP000193218">
    <property type="component" value="Unassembled WGS sequence"/>
</dbReference>
<protein>
    <recommendedName>
        <fullName evidence="3">NAD-dependent epimerase/dehydratase domain-containing protein</fullName>
    </recommendedName>
</protein>
<dbReference type="InParanoid" id="A0A1Y1UHA7"/>
<gene>
    <name evidence="4" type="ORF">BD324DRAFT_651034</name>
</gene>
<dbReference type="PANTHER" id="PTHR10366">
    <property type="entry name" value="NAD DEPENDENT EPIMERASE/DEHYDRATASE"/>
    <property type="match status" value="1"/>
</dbReference>
<comment type="caution">
    <text evidence="4">The sequence shown here is derived from an EMBL/GenBank/DDBJ whole genome shotgun (WGS) entry which is preliminary data.</text>
</comment>
<dbReference type="EMBL" id="NBSH01000006">
    <property type="protein sequence ID" value="ORX37440.1"/>
    <property type="molecule type" value="Genomic_DNA"/>
</dbReference>
<dbReference type="GO" id="GO:0016616">
    <property type="term" value="F:oxidoreductase activity, acting on the CH-OH group of donors, NAD or NADP as acceptor"/>
    <property type="evidence" value="ECO:0007669"/>
    <property type="project" value="TreeGrafter"/>
</dbReference>
<sequence length="346" mass="38805">MSLPSDRLQKDDKVLIIGVTGLVGASTADALAQRGLKVVGATRQVGPRTQPLKDKLDGLYGKDTIEFVQIKDYTDVNEYRAILHGVAGIVYQAYDLSTLDTTKAVETAYKTTWAILEAAYETPSVKSIVFTSSTAAIYNATYGQDMDLSLDDYNDTGYEKAFRLPDDAPEKFGFVYSATKVKMEKTLWDFVKQHKPSFAVNTVLPHMVLGKPFNPAEGVYSTSTWTKWIFEGKLDNNPGVGFWLPSEWHIDVRDVAIIHVAALLDPEVNGQRMWAAVAPPVHINELLAQWREQYPERQFVQDFDVPSPPKQNILDNSLGQKLLEKWAGRDLISFEEMIHETIEDSL</sequence>
<evidence type="ECO:0000313" key="4">
    <source>
        <dbReference type="EMBL" id="ORX37440.1"/>
    </source>
</evidence>
<dbReference type="InterPro" id="IPR050425">
    <property type="entry name" value="NAD(P)_dehydrat-like"/>
</dbReference>
<evidence type="ECO:0000259" key="3">
    <source>
        <dbReference type="Pfam" id="PF01370"/>
    </source>
</evidence>
<evidence type="ECO:0000313" key="5">
    <source>
        <dbReference type="Proteomes" id="UP000193218"/>
    </source>
</evidence>
<dbReference type="InterPro" id="IPR001509">
    <property type="entry name" value="Epimerase_deHydtase"/>
</dbReference>